<evidence type="ECO:0000313" key="12">
    <source>
        <dbReference type="Proteomes" id="UP001159428"/>
    </source>
</evidence>
<comment type="caution">
    <text evidence="11">The sequence shown here is derived from an EMBL/GenBank/DDBJ whole genome shotgun (WGS) entry which is preliminary data.</text>
</comment>
<dbReference type="PROSITE" id="PS50262">
    <property type="entry name" value="G_PROTEIN_RECEP_F1_2"/>
    <property type="match status" value="1"/>
</dbReference>
<sequence>METWFWVIAWFLSILTMAGNGFVILLVYNKRQLRTKTNTLIVSLAVADFCVGMIALPSRFLCGVENKCVTNETASLISTYVRVFLVYASGSNLFSVVLERYIAVAKPLKYLTFMTSCRVIQMVVTSWAIPFLFILTIASIRFNLIFRVSGFVYLLFEVILCVILMFSLASMFLAVYKNSGKRRLAKQLQFNQRMVKNKTHNRSAVTWVALVTSVFLLCYGLLIRLPLQVVNSGINPIAYAFFKRDIKQ</sequence>
<feature type="transmembrane region" description="Helical" evidence="9">
    <location>
        <begin position="204"/>
        <end position="223"/>
    </location>
</feature>
<feature type="transmembrane region" description="Helical" evidence="9">
    <location>
        <begin position="119"/>
        <end position="140"/>
    </location>
</feature>
<dbReference type="PANTHER" id="PTHR24249">
    <property type="entry name" value="HISTAMINE RECEPTOR-RELATED G-PROTEIN COUPLED RECEPTOR"/>
    <property type="match status" value="1"/>
</dbReference>
<name>A0AAU9X3W7_9CNID</name>
<feature type="transmembrane region" description="Helical" evidence="9">
    <location>
        <begin position="152"/>
        <end position="176"/>
    </location>
</feature>
<keyword evidence="6 9" id="KW-0472">Membrane</keyword>
<keyword evidence="4 9" id="KW-1133">Transmembrane helix</keyword>
<evidence type="ECO:0000256" key="1">
    <source>
        <dbReference type="ARBA" id="ARBA00004651"/>
    </source>
</evidence>
<organism evidence="11 12">
    <name type="scientific">Pocillopora meandrina</name>
    <dbReference type="NCBI Taxonomy" id="46732"/>
    <lineage>
        <taxon>Eukaryota</taxon>
        <taxon>Metazoa</taxon>
        <taxon>Cnidaria</taxon>
        <taxon>Anthozoa</taxon>
        <taxon>Hexacorallia</taxon>
        <taxon>Scleractinia</taxon>
        <taxon>Astrocoeniina</taxon>
        <taxon>Pocilloporidae</taxon>
        <taxon>Pocillopora</taxon>
    </lineage>
</organism>
<dbReference type="PANTHER" id="PTHR24249:SF372">
    <property type="entry name" value="G-PROTEIN COUPLED RECEPTORS FAMILY 1 PROFILE DOMAIN-CONTAINING PROTEIN"/>
    <property type="match status" value="1"/>
</dbReference>
<evidence type="ECO:0000256" key="2">
    <source>
        <dbReference type="ARBA" id="ARBA00022475"/>
    </source>
</evidence>
<evidence type="ECO:0000313" key="11">
    <source>
        <dbReference type="EMBL" id="CAH3136171.1"/>
    </source>
</evidence>
<evidence type="ECO:0000256" key="3">
    <source>
        <dbReference type="ARBA" id="ARBA00022692"/>
    </source>
</evidence>
<keyword evidence="5" id="KW-0297">G-protein coupled receptor</keyword>
<dbReference type="Proteomes" id="UP001159428">
    <property type="component" value="Unassembled WGS sequence"/>
</dbReference>
<feature type="transmembrane region" description="Helical" evidence="9">
    <location>
        <begin position="6"/>
        <end position="28"/>
    </location>
</feature>
<evidence type="ECO:0000256" key="9">
    <source>
        <dbReference type="SAM" id="Phobius"/>
    </source>
</evidence>
<reference evidence="11 12" key="1">
    <citation type="submission" date="2022-05" db="EMBL/GenBank/DDBJ databases">
        <authorList>
            <consortium name="Genoscope - CEA"/>
            <person name="William W."/>
        </authorList>
    </citation>
    <scope>NUCLEOTIDE SEQUENCE [LARGE SCALE GENOMIC DNA]</scope>
</reference>
<dbReference type="PRINTS" id="PR00237">
    <property type="entry name" value="GPCRRHODOPSN"/>
</dbReference>
<comment type="subcellular location">
    <subcellularLocation>
        <location evidence="1">Cell membrane</location>
        <topology evidence="1">Multi-pass membrane protein</topology>
    </subcellularLocation>
</comment>
<dbReference type="GO" id="GO:0004930">
    <property type="term" value="F:G protein-coupled receptor activity"/>
    <property type="evidence" value="ECO:0007669"/>
    <property type="project" value="UniProtKB-KW"/>
</dbReference>
<accession>A0AAU9X3W7</accession>
<evidence type="ECO:0000259" key="10">
    <source>
        <dbReference type="PROSITE" id="PS50262"/>
    </source>
</evidence>
<keyword evidence="2" id="KW-1003">Cell membrane</keyword>
<gene>
    <name evidence="11" type="ORF">PMEA_00017471</name>
</gene>
<dbReference type="Gene3D" id="1.20.1070.10">
    <property type="entry name" value="Rhodopsin 7-helix transmembrane proteins"/>
    <property type="match status" value="1"/>
</dbReference>
<dbReference type="GO" id="GO:0005886">
    <property type="term" value="C:plasma membrane"/>
    <property type="evidence" value="ECO:0007669"/>
    <property type="project" value="UniProtKB-SubCell"/>
</dbReference>
<feature type="transmembrane region" description="Helical" evidence="9">
    <location>
        <begin position="40"/>
        <end position="60"/>
    </location>
</feature>
<dbReference type="InterPro" id="IPR050569">
    <property type="entry name" value="TAAR"/>
</dbReference>
<dbReference type="Pfam" id="PF00001">
    <property type="entry name" value="7tm_1"/>
    <property type="match status" value="1"/>
</dbReference>
<proteinExistence type="predicted"/>
<dbReference type="InterPro" id="IPR000276">
    <property type="entry name" value="GPCR_Rhodpsn"/>
</dbReference>
<dbReference type="InterPro" id="IPR017452">
    <property type="entry name" value="GPCR_Rhodpsn_7TM"/>
</dbReference>
<dbReference type="EMBL" id="CALNXJ010000030">
    <property type="protein sequence ID" value="CAH3136171.1"/>
    <property type="molecule type" value="Genomic_DNA"/>
</dbReference>
<evidence type="ECO:0000256" key="5">
    <source>
        <dbReference type="ARBA" id="ARBA00023040"/>
    </source>
</evidence>
<feature type="non-terminal residue" evidence="11">
    <location>
        <position position="248"/>
    </location>
</feature>
<evidence type="ECO:0000256" key="8">
    <source>
        <dbReference type="ARBA" id="ARBA00023224"/>
    </source>
</evidence>
<protein>
    <recommendedName>
        <fullName evidence="10">G-protein coupled receptors family 1 profile domain-containing protein</fullName>
    </recommendedName>
</protein>
<evidence type="ECO:0000256" key="7">
    <source>
        <dbReference type="ARBA" id="ARBA00023170"/>
    </source>
</evidence>
<keyword evidence="12" id="KW-1185">Reference proteome</keyword>
<keyword evidence="3 9" id="KW-0812">Transmembrane</keyword>
<feature type="domain" description="G-protein coupled receptors family 1 profile" evidence="10">
    <location>
        <begin position="19"/>
        <end position="248"/>
    </location>
</feature>
<keyword evidence="8" id="KW-0807">Transducer</keyword>
<dbReference type="SUPFAM" id="SSF81321">
    <property type="entry name" value="Family A G protein-coupled receptor-like"/>
    <property type="match status" value="1"/>
</dbReference>
<dbReference type="AlphaFoldDB" id="A0AAU9X3W7"/>
<evidence type="ECO:0000256" key="6">
    <source>
        <dbReference type="ARBA" id="ARBA00023136"/>
    </source>
</evidence>
<keyword evidence="7" id="KW-0675">Receptor</keyword>
<evidence type="ECO:0000256" key="4">
    <source>
        <dbReference type="ARBA" id="ARBA00022989"/>
    </source>
</evidence>
<feature type="transmembrane region" description="Helical" evidence="9">
    <location>
        <begin position="80"/>
        <end position="98"/>
    </location>
</feature>